<feature type="compositionally biased region" description="Polar residues" evidence="1">
    <location>
        <begin position="95"/>
        <end position="113"/>
    </location>
</feature>
<proteinExistence type="predicted"/>
<gene>
    <name evidence="2" type="ORF">AFUS01_LOCUS6170</name>
</gene>
<dbReference type="EMBL" id="CAJVCH010040349">
    <property type="protein sequence ID" value="CAG7716673.1"/>
    <property type="molecule type" value="Genomic_DNA"/>
</dbReference>
<dbReference type="Proteomes" id="UP000708208">
    <property type="component" value="Unassembled WGS sequence"/>
</dbReference>
<keyword evidence="3" id="KW-1185">Reference proteome</keyword>
<sequence length="142" mass="15899">YAYLRQVTQAALVIQNQYRNYCENKRFKKSQESETTAGFLLPREANVNTNPASVILWDPMHSPKATERACRKREATMSVTHGAHCPAPAKIALSSAVQHQHRNQSQPPSTIQESNGNNNSSVTTNNNSNNNNNNSNNYYAHK</sequence>
<comment type="caution">
    <text evidence="2">The sequence shown here is derived from an EMBL/GenBank/DDBJ whole genome shotgun (WGS) entry which is preliminary data.</text>
</comment>
<dbReference type="AlphaFoldDB" id="A0A8J2NP00"/>
<protein>
    <submittedName>
        <fullName evidence="2">Uncharacterized protein</fullName>
    </submittedName>
</protein>
<evidence type="ECO:0000313" key="2">
    <source>
        <dbReference type="EMBL" id="CAG7716673.1"/>
    </source>
</evidence>
<dbReference type="PROSITE" id="PS50096">
    <property type="entry name" value="IQ"/>
    <property type="match status" value="1"/>
</dbReference>
<reference evidence="2" key="1">
    <citation type="submission" date="2021-06" db="EMBL/GenBank/DDBJ databases">
        <authorList>
            <person name="Hodson N. C."/>
            <person name="Mongue J. A."/>
            <person name="Jaron S. K."/>
        </authorList>
    </citation>
    <scope>NUCLEOTIDE SEQUENCE</scope>
</reference>
<feature type="compositionally biased region" description="Low complexity" evidence="1">
    <location>
        <begin position="114"/>
        <end position="142"/>
    </location>
</feature>
<evidence type="ECO:0000256" key="1">
    <source>
        <dbReference type="SAM" id="MobiDB-lite"/>
    </source>
</evidence>
<name>A0A8J2NP00_9HEXA</name>
<feature type="region of interest" description="Disordered" evidence="1">
    <location>
        <begin position="95"/>
        <end position="142"/>
    </location>
</feature>
<feature type="non-terminal residue" evidence="2">
    <location>
        <position position="1"/>
    </location>
</feature>
<organism evidence="2 3">
    <name type="scientific">Allacma fusca</name>
    <dbReference type="NCBI Taxonomy" id="39272"/>
    <lineage>
        <taxon>Eukaryota</taxon>
        <taxon>Metazoa</taxon>
        <taxon>Ecdysozoa</taxon>
        <taxon>Arthropoda</taxon>
        <taxon>Hexapoda</taxon>
        <taxon>Collembola</taxon>
        <taxon>Symphypleona</taxon>
        <taxon>Sminthuridae</taxon>
        <taxon>Allacma</taxon>
    </lineage>
</organism>
<evidence type="ECO:0000313" key="3">
    <source>
        <dbReference type="Proteomes" id="UP000708208"/>
    </source>
</evidence>
<accession>A0A8J2NP00</accession>